<evidence type="ECO:0000256" key="2">
    <source>
        <dbReference type="ARBA" id="ARBA00022723"/>
    </source>
</evidence>
<dbReference type="GO" id="GO:0031418">
    <property type="term" value="F:L-ascorbic acid binding"/>
    <property type="evidence" value="ECO:0007669"/>
    <property type="project" value="InterPro"/>
</dbReference>
<accession>A0A2M7FZD7</accession>
<keyword evidence="5" id="KW-0408">Iron</keyword>
<evidence type="ECO:0000313" key="8">
    <source>
        <dbReference type="Proteomes" id="UP000231019"/>
    </source>
</evidence>
<dbReference type="InterPro" id="IPR044862">
    <property type="entry name" value="Pro_4_hyd_alph_FE2OG_OXY"/>
</dbReference>
<reference evidence="7 8" key="1">
    <citation type="submission" date="2017-09" db="EMBL/GenBank/DDBJ databases">
        <title>Depth-based differentiation of microbial function through sediment-hosted aquifers and enrichment of novel symbionts in the deep terrestrial subsurface.</title>
        <authorList>
            <person name="Probst A.J."/>
            <person name="Ladd B."/>
            <person name="Jarett J.K."/>
            <person name="Geller-Mcgrath D.E."/>
            <person name="Sieber C.M."/>
            <person name="Emerson J.B."/>
            <person name="Anantharaman K."/>
            <person name="Thomas B.C."/>
            <person name="Malmstrom R."/>
            <person name="Stieglmeier M."/>
            <person name="Klingl A."/>
            <person name="Woyke T."/>
            <person name="Ryan C.M."/>
            <person name="Banfield J.F."/>
        </authorList>
    </citation>
    <scope>NUCLEOTIDE SEQUENCE [LARGE SCALE GENOMIC DNA]</scope>
    <source>
        <strain evidence="7">CG17_big_fil_post_rev_8_21_14_2_50_48_46</strain>
    </source>
</reference>
<evidence type="ECO:0000313" key="7">
    <source>
        <dbReference type="EMBL" id="PIW14200.1"/>
    </source>
</evidence>
<protein>
    <recommendedName>
        <fullName evidence="6">Prolyl 4-hydroxylase alpha subunit domain-containing protein</fullName>
    </recommendedName>
</protein>
<dbReference type="EMBL" id="PFFQ01000063">
    <property type="protein sequence ID" value="PIW14200.1"/>
    <property type="molecule type" value="Genomic_DNA"/>
</dbReference>
<evidence type="ECO:0000256" key="3">
    <source>
        <dbReference type="ARBA" id="ARBA00022964"/>
    </source>
</evidence>
<evidence type="ECO:0000256" key="5">
    <source>
        <dbReference type="ARBA" id="ARBA00023004"/>
    </source>
</evidence>
<dbReference type="GO" id="GO:0005506">
    <property type="term" value="F:iron ion binding"/>
    <property type="evidence" value="ECO:0007669"/>
    <property type="project" value="InterPro"/>
</dbReference>
<dbReference type="InterPro" id="IPR006620">
    <property type="entry name" value="Pro_4_hyd_alph"/>
</dbReference>
<dbReference type="Pfam" id="PF13640">
    <property type="entry name" value="2OG-FeII_Oxy_3"/>
    <property type="match status" value="1"/>
</dbReference>
<dbReference type="GO" id="GO:0016705">
    <property type="term" value="F:oxidoreductase activity, acting on paired donors, with incorporation or reduction of molecular oxygen"/>
    <property type="evidence" value="ECO:0007669"/>
    <property type="project" value="InterPro"/>
</dbReference>
<keyword evidence="4" id="KW-0560">Oxidoreductase</keyword>
<organism evidence="7 8">
    <name type="scientific">bacterium (Candidatus Blackallbacteria) CG17_big_fil_post_rev_8_21_14_2_50_48_46</name>
    <dbReference type="NCBI Taxonomy" id="2014261"/>
    <lineage>
        <taxon>Bacteria</taxon>
        <taxon>Candidatus Blackallbacteria</taxon>
    </lineage>
</organism>
<comment type="caution">
    <text evidence="7">The sequence shown here is derived from an EMBL/GenBank/DDBJ whole genome shotgun (WGS) entry which is preliminary data.</text>
</comment>
<keyword evidence="3" id="KW-0223">Dioxygenase</keyword>
<feature type="domain" description="Prolyl 4-hydroxylase alpha subunit" evidence="6">
    <location>
        <begin position="3"/>
        <end position="223"/>
    </location>
</feature>
<dbReference type="PANTHER" id="PTHR10869">
    <property type="entry name" value="PROLYL 4-HYDROXYLASE ALPHA SUBUNIT"/>
    <property type="match status" value="1"/>
</dbReference>
<dbReference type="AlphaFoldDB" id="A0A2M7FZD7"/>
<dbReference type="GO" id="GO:0051213">
    <property type="term" value="F:dioxygenase activity"/>
    <property type="evidence" value="ECO:0007669"/>
    <property type="project" value="UniProtKB-KW"/>
</dbReference>
<name>A0A2M7FZD7_9BACT</name>
<dbReference type="Gene3D" id="2.60.120.620">
    <property type="entry name" value="q2cbj1_9rhob like domain"/>
    <property type="match status" value="1"/>
</dbReference>
<dbReference type="SMART" id="SM00702">
    <property type="entry name" value="P4Hc"/>
    <property type="match status" value="1"/>
</dbReference>
<gene>
    <name evidence="7" type="ORF">COW36_22755</name>
</gene>
<sequence length="237" mass="27399">MAQFIQAFDQVLSPEESQELIKKFERSKTKEPGITGHGYNATAKDSLDINISLDPAWEKENTWIVNRTFRYLVQYVRKYPHLLTGAVAMSIPNPEGGTMMITPEIIAILDDETVEALIRKIYHLGTINLQKYQRKQGGYHHFHSETYPSMTADPDQSPLHRVMLFMYYLNDVREGGETEFLYQNLKFKPTRGQLVFAPCGYTHTHKGHIPLTNDKYILTSWILFRPAKEIYANQLKS</sequence>
<dbReference type="InterPro" id="IPR045054">
    <property type="entry name" value="P4HA-like"/>
</dbReference>
<comment type="cofactor">
    <cofactor evidence="1">
        <name>L-ascorbate</name>
        <dbReference type="ChEBI" id="CHEBI:38290"/>
    </cofactor>
</comment>
<dbReference type="PANTHER" id="PTHR10869:SF246">
    <property type="entry name" value="TRANSMEMBRANE PROLYL 4-HYDROXYLASE"/>
    <property type="match status" value="1"/>
</dbReference>
<evidence type="ECO:0000256" key="1">
    <source>
        <dbReference type="ARBA" id="ARBA00001961"/>
    </source>
</evidence>
<keyword evidence="2" id="KW-0479">Metal-binding</keyword>
<proteinExistence type="predicted"/>
<evidence type="ECO:0000256" key="4">
    <source>
        <dbReference type="ARBA" id="ARBA00023002"/>
    </source>
</evidence>
<evidence type="ECO:0000259" key="6">
    <source>
        <dbReference type="SMART" id="SM00702"/>
    </source>
</evidence>
<dbReference type="Proteomes" id="UP000231019">
    <property type="component" value="Unassembled WGS sequence"/>
</dbReference>